<dbReference type="OrthoDB" id="37537at2759"/>
<proteinExistence type="predicted"/>
<dbReference type="ExpressionAtlas" id="M1A7Q5">
    <property type="expression patterns" value="baseline"/>
</dbReference>
<organism evidence="1 2">
    <name type="scientific">Solanum tuberosum</name>
    <name type="common">Potato</name>
    <dbReference type="NCBI Taxonomy" id="4113"/>
    <lineage>
        <taxon>Eukaryota</taxon>
        <taxon>Viridiplantae</taxon>
        <taxon>Streptophyta</taxon>
        <taxon>Embryophyta</taxon>
        <taxon>Tracheophyta</taxon>
        <taxon>Spermatophyta</taxon>
        <taxon>Magnoliopsida</taxon>
        <taxon>eudicotyledons</taxon>
        <taxon>Gunneridae</taxon>
        <taxon>Pentapetalae</taxon>
        <taxon>asterids</taxon>
        <taxon>lamiids</taxon>
        <taxon>Solanales</taxon>
        <taxon>Solanaceae</taxon>
        <taxon>Solanoideae</taxon>
        <taxon>Solaneae</taxon>
        <taxon>Solanum</taxon>
    </lineage>
</organism>
<protein>
    <submittedName>
        <fullName evidence="1">Aldo/keto reductase</fullName>
    </submittedName>
</protein>
<dbReference type="EnsemblPlants" id="PGSC0003DMT400016487">
    <property type="protein sequence ID" value="PGSC0003DMT400016487"/>
    <property type="gene ID" value="PGSC0003DMG404006439"/>
</dbReference>
<gene>
    <name evidence="1" type="primary">LOC102596401</name>
</gene>
<dbReference type="Proteomes" id="UP000011115">
    <property type="component" value="Unassembled WGS sequence"/>
</dbReference>
<dbReference type="Gramene" id="PGSC0003DMT400016487">
    <property type="protein sequence ID" value="PGSC0003DMT400016487"/>
    <property type="gene ID" value="PGSC0003DMG404006439"/>
</dbReference>
<accession>M1A7Q5</accession>
<keyword evidence="2" id="KW-1185">Reference proteome</keyword>
<evidence type="ECO:0000313" key="2">
    <source>
        <dbReference type="Proteomes" id="UP000011115"/>
    </source>
</evidence>
<name>M1A7Q5_SOLTU</name>
<evidence type="ECO:0000313" key="1">
    <source>
        <dbReference type="EnsemblPlants" id="PGSC0003DMT400016487"/>
    </source>
</evidence>
<sequence length="63" mass="7133">MSFFGKIMSRYLNLSVLLGFSSKIFRRELGEEQSSLHKICKLSSKAWLYTSSTSFSVAYASGR</sequence>
<dbReference type="HOGENOM" id="CLU_2890295_0_0_1"/>
<reference evidence="1" key="2">
    <citation type="submission" date="2015-06" db="UniProtKB">
        <authorList>
            <consortium name="EnsemblPlants"/>
        </authorList>
    </citation>
    <scope>IDENTIFICATION</scope>
    <source>
        <strain evidence="1">DM1-3 516 R44</strain>
    </source>
</reference>
<reference evidence="2" key="1">
    <citation type="journal article" date="2011" name="Nature">
        <title>Genome sequence and analysis of the tuber crop potato.</title>
        <authorList>
            <consortium name="The Potato Genome Sequencing Consortium"/>
        </authorList>
    </citation>
    <scope>NUCLEOTIDE SEQUENCE [LARGE SCALE GENOMIC DNA]</scope>
    <source>
        <strain evidence="2">cv. DM1-3 516 R44</strain>
    </source>
</reference>
<dbReference type="AlphaFoldDB" id="M1A7Q5"/>